<sequence>MRTGARVIGAPGISLRRISGVIIGTSLVVLLLAGFIVTPGGSTWALGAAVPIKLGWVGPLSPPGDYAQGEILKNAGIMATEEINARGGVLGRPVEVVYEDTSGRPEQGTAAMERLLTQQRVVAVFGEYHSSVALAEIELAHIAGIPWVGVDVWANKITGLGYPEVFRVAPTNALIMTQIGGWLVAAGFKNVAILQEKTDSGINARQTLEPILSAKGIKYDVVETDLNTTDFTAQILRFKSQTPPYDMLLTLFSGSAAYTVVSQASSLGFAPTARTAIYNWGGPALDPTFWKNVREAGIGLASENVGLPKVKWNAKTNAFVETFHKRYGFDPTPQAMENYDAEWLIVDGIQRAGTTSSRALIAALEKTTWVGTRGKYAFSKSHEPDWAFHQFMDAPVHIIQYDQMNQSPLDAPVVWPRSLATVDYVYKPRP</sequence>
<feature type="transmembrane region" description="Helical" evidence="3">
    <location>
        <begin position="21"/>
        <end position="46"/>
    </location>
</feature>
<reference evidence="7 8" key="1">
    <citation type="journal article" date="2019" name="Nat. Microbiol.">
        <title>Mediterranean grassland soil C-N compound turnover is dependent on rainfall and depth, and is mediated by genomically divergent microorganisms.</title>
        <authorList>
            <person name="Diamond S."/>
            <person name="Andeer P.F."/>
            <person name="Li Z."/>
            <person name="Crits-Christoph A."/>
            <person name="Burstein D."/>
            <person name="Anantharaman K."/>
            <person name="Lane K.R."/>
            <person name="Thomas B.C."/>
            <person name="Pan C."/>
            <person name="Northen T.R."/>
            <person name="Banfield J.F."/>
        </authorList>
    </citation>
    <scope>NUCLEOTIDE SEQUENCE [LARGE SCALE GENOMIC DNA]</scope>
    <source>
        <strain evidence="6">NP_1</strain>
        <strain evidence="5">NP_2</strain>
    </source>
</reference>
<dbReference type="EMBL" id="VBAI01000016">
    <property type="protein sequence ID" value="TMJ12711.1"/>
    <property type="molecule type" value="Genomic_DNA"/>
</dbReference>
<keyword evidence="3" id="KW-1133">Transmembrane helix</keyword>
<protein>
    <recommendedName>
        <fullName evidence="4">Leucine-binding protein domain-containing protein</fullName>
    </recommendedName>
</protein>
<dbReference type="EMBL" id="VBAJ01000242">
    <property type="protein sequence ID" value="TMJ05688.1"/>
    <property type="molecule type" value="Genomic_DNA"/>
</dbReference>
<keyword evidence="2" id="KW-0732">Signal</keyword>
<dbReference type="AlphaFoldDB" id="A0A537LXG6"/>
<dbReference type="CDD" id="cd06345">
    <property type="entry name" value="PBP1_ABC_ligand_binding-like"/>
    <property type="match status" value="1"/>
</dbReference>
<dbReference type="PANTHER" id="PTHR30483:SF6">
    <property type="entry name" value="PERIPLASMIC BINDING PROTEIN OF ABC TRANSPORTER FOR NATURAL AMINO ACIDS"/>
    <property type="match status" value="1"/>
</dbReference>
<dbReference type="InterPro" id="IPR028081">
    <property type="entry name" value="Leu-bd"/>
</dbReference>
<name>A0A537LXG6_9BACT</name>
<dbReference type="SUPFAM" id="SSF53822">
    <property type="entry name" value="Periplasmic binding protein-like I"/>
    <property type="match status" value="1"/>
</dbReference>
<accession>A0A537LXG6</accession>
<feature type="domain" description="Leucine-binding protein" evidence="4">
    <location>
        <begin position="51"/>
        <end position="381"/>
    </location>
</feature>
<comment type="caution">
    <text evidence="6">The sequence shown here is derived from an EMBL/GenBank/DDBJ whole genome shotgun (WGS) entry which is preliminary data.</text>
</comment>
<dbReference type="Proteomes" id="UP000318661">
    <property type="component" value="Unassembled WGS sequence"/>
</dbReference>
<dbReference type="Proteomes" id="UP000315217">
    <property type="component" value="Unassembled WGS sequence"/>
</dbReference>
<comment type="similarity">
    <text evidence="1">Belongs to the leucine-binding protein family.</text>
</comment>
<evidence type="ECO:0000256" key="2">
    <source>
        <dbReference type="ARBA" id="ARBA00022729"/>
    </source>
</evidence>
<organism evidence="6 7">
    <name type="scientific">Candidatus Segetimicrobium genomatis</name>
    <dbReference type="NCBI Taxonomy" id="2569760"/>
    <lineage>
        <taxon>Bacteria</taxon>
        <taxon>Bacillati</taxon>
        <taxon>Candidatus Sysuimicrobiota</taxon>
        <taxon>Candidatus Sysuimicrobiia</taxon>
        <taxon>Candidatus Sysuimicrobiales</taxon>
        <taxon>Candidatus Segetimicrobiaceae</taxon>
        <taxon>Candidatus Segetimicrobium</taxon>
    </lineage>
</organism>
<evidence type="ECO:0000313" key="5">
    <source>
        <dbReference type="EMBL" id="TMJ05688.1"/>
    </source>
</evidence>
<dbReference type="Gene3D" id="3.40.50.2300">
    <property type="match status" value="2"/>
</dbReference>
<keyword evidence="3" id="KW-0472">Membrane</keyword>
<dbReference type="InterPro" id="IPR051010">
    <property type="entry name" value="BCAA_transport"/>
</dbReference>
<dbReference type="Pfam" id="PF13458">
    <property type="entry name" value="Peripla_BP_6"/>
    <property type="match status" value="1"/>
</dbReference>
<evidence type="ECO:0000259" key="4">
    <source>
        <dbReference type="Pfam" id="PF13458"/>
    </source>
</evidence>
<gene>
    <name evidence="6" type="ORF">E6G98_02285</name>
    <name evidence="5" type="ORF">E6G99_09705</name>
</gene>
<proteinExistence type="inferred from homology"/>
<evidence type="ECO:0000256" key="3">
    <source>
        <dbReference type="SAM" id="Phobius"/>
    </source>
</evidence>
<keyword evidence="3" id="KW-0812">Transmembrane</keyword>
<dbReference type="InterPro" id="IPR028082">
    <property type="entry name" value="Peripla_BP_I"/>
</dbReference>
<evidence type="ECO:0000256" key="1">
    <source>
        <dbReference type="ARBA" id="ARBA00010062"/>
    </source>
</evidence>
<evidence type="ECO:0000313" key="7">
    <source>
        <dbReference type="Proteomes" id="UP000315217"/>
    </source>
</evidence>
<evidence type="ECO:0000313" key="6">
    <source>
        <dbReference type="EMBL" id="TMJ12711.1"/>
    </source>
</evidence>
<dbReference type="PANTHER" id="PTHR30483">
    <property type="entry name" value="LEUCINE-SPECIFIC-BINDING PROTEIN"/>
    <property type="match status" value="1"/>
</dbReference>
<evidence type="ECO:0000313" key="8">
    <source>
        <dbReference type="Proteomes" id="UP000318661"/>
    </source>
</evidence>